<protein>
    <recommendedName>
        <fullName evidence="4">N-acylneuraminate cytidylyltransferase</fullName>
    </recommendedName>
</protein>
<dbReference type="CDD" id="cd02513">
    <property type="entry name" value="CMP-NeuAc_Synthase"/>
    <property type="match status" value="1"/>
</dbReference>
<dbReference type="Proteomes" id="UP000625711">
    <property type="component" value="Unassembled WGS sequence"/>
</dbReference>
<proteinExistence type="predicted"/>
<evidence type="ECO:0000313" key="2">
    <source>
        <dbReference type="EMBL" id="KAF7278948.1"/>
    </source>
</evidence>
<evidence type="ECO:0008006" key="4">
    <source>
        <dbReference type="Google" id="ProtNLM"/>
    </source>
</evidence>
<keyword evidence="1" id="KW-0812">Transmembrane</keyword>
<dbReference type="PANTHER" id="PTHR21485">
    <property type="entry name" value="HAD SUPERFAMILY MEMBERS CMAS AND KDSC"/>
    <property type="match status" value="1"/>
</dbReference>
<dbReference type="OrthoDB" id="10262032at2759"/>
<evidence type="ECO:0000313" key="3">
    <source>
        <dbReference type="Proteomes" id="UP000625711"/>
    </source>
</evidence>
<accession>A0A834IJB7</accession>
<dbReference type="GO" id="GO:0008781">
    <property type="term" value="F:N-acylneuraminate cytidylyltransferase activity"/>
    <property type="evidence" value="ECO:0007669"/>
    <property type="project" value="TreeGrafter"/>
</dbReference>
<organism evidence="2 3">
    <name type="scientific">Rhynchophorus ferrugineus</name>
    <name type="common">Red palm weevil</name>
    <name type="synonym">Curculio ferrugineus</name>
    <dbReference type="NCBI Taxonomy" id="354439"/>
    <lineage>
        <taxon>Eukaryota</taxon>
        <taxon>Metazoa</taxon>
        <taxon>Ecdysozoa</taxon>
        <taxon>Arthropoda</taxon>
        <taxon>Hexapoda</taxon>
        <taxon>Insecta</taxon>
        <taxon>Pterygota</taxon>
        <taxon>Neoptera</taxon>
        <taxon>Endopterygota</taxon>
        <taxon>Coleoptera</taxon>
        <taxon>Polyphaga</taxon>
        <taxon>Cucujiformia</taxon>
        <taxon>Curculionidae</taxon>
        <taxon>Dryophthorinae</taxon>
        <taxon>Rhynchophorus</taxon>
    </lineage>
</organism>
<keyword evidence="1" id="KW-0472">Membrane</keyword>
<name>A0A834IJB7_RHYFE</name>
<dbReference type="EMBL" id="JAACXV010000380">
    <property type="protein sequence ID" value="KAF7278948.1"/>
    <property type="molecule type" value="Genomic_DNA"/>
</dbReference>
<dbReference type="SUPFAM" id="SSF53448">
    <property type="entry name" value="Nucleotide-diphospho-sugar transferases"/>
    <property type="match status" value="1"/>
</dbReference>
<dbReference type="Pfam" id="PF02348">
    <property type="entry name" value="CTP_transf_3"/>
    <property type="match status" value="1"/>
</dbReference>
<evidence type="ECO:0000256" key="1">
    <source>
        <dbReference type="SAM" id="Phobius"/>
    </source>
</evidence>
<keyword evidence="3" id="KW-1185">Reference proteome</keyword>
<sequence length="277" mass="32361">MKIYVIYYALVIFILFDEIFACKKIKRYIFNKRPHVAALILARGGSKGIKLKNIQKVGGISLLGRSLKQINQVNFDSVWVSTEHNLIYKEAIKFNSNIHWRSVDTATDEATSLFAVQEFLKHHSEVDVVFLVQCTSPFLHKSYLNEALTLLENYKCVFSVSRSTKLRWISQNKLIALNFDPYNRPRRQDMNTEFIENGMFYVASRHLIQTGIFQNNKSEVNIKYNQNQDFPYCFVVKNENTPTRIKCCNYPILFRFSAISITKLWNRGNTSVRRCRS</sequence>
<gene>
    <name evidence="2" type="ORF">GWI33_007812</name>
</gene>
<dbReference type="AlphaFoldDB" id="A0A834IJB7"/>
<reference evidence="2" key="1">
    <citation type="submission" date="2020-08" db="EMBL/GenBank/DDBJ databases">
        <title>Genome sequencing and assembly of the red palm weevil Rhynchophorus ferrugineus.</title>
        <authorList>
            <person name="Dias G.B."/>
            <person name="Bergman C.M."/>
            <person name="Manee M."/>
        </authorList>
    </citation>
    <scope>NUCLEOTIDE SEQUENCE</scope>
    <source>
        <strain evidence="2">AA-2017</strain>
        <tissue evidence="2">Whole larva</tissue>
    </source>
</reference>
<dbReference type="Gene3D" id="3.90.550.10">
    <property type="entry name" value="Spore Coat Polysaccharide Biosynthesis Protein SpsA, Chain A"/>
    <property type="match status" value="1"/>
</dbReference>
<dbReference type="InterPro" id="IPR050793">
    <property type="entry name" value="CMP-NeuNAc_synthase"/>
</dbReference>
<comment type="caution">
    <text evidence="2">The sequence shown here is derived from an EMBL/GenBank/DDBJ whole genome shotgun (WGS) entry which is preliminary data.</text>
</comment>
<keyword evidence="1" id="KW-1133">Transmembrane helix</keyword>
<feature type="transmembrane region" description="Helical" evidence="1">
    <location>
        <begin position="6"/>
        <end position="23"/>
    </location>
</feature>
<dbReference type="InterPro" id="IPR029044">
    <property type="entry name" value="Nucleotide-diphossugar_trans"/>
</dbReference>
<dbReference type="PANTHER" id="PTHR21485:SF3">
    <property type="entry name" value="N-ACYLNEURAMINATE CYTIDYLYLTRANSFERASE"/>
    <property type="match status" value="1"/>
</dbReference>
<dbReference type="InterPro" id="IPR003329">
    <property type="entry name" value="Cytidylyl_trans"/>
</dbReference>